<evidence type="ECO:0000313" key="1">
    <source>
        <dbReference type="EMBL" id="CAA6816919.1"/>
    </source>
</evidence>
<organism evidence="1">
    <name type="scientific">uncultured Thiotrichaceae bacterium</name>
    <dbReference type="NCBI Taxonomy" id="298394"/>
    <lineage>
        <taxon>Bacteria</taxon>
        <taxon>Pseudomonadati</taxon>
        <taxon>Pseudomonadota</taxon>
        <taxon>Gammaproteobacteria</taxon>
        <taxon>Thiotrichales</taxon>
        <taxon>Thiotrichaceae</taxon>
        <taxon>environmental samples</taxon>
    </lineage>
</organism>
<reference evidence="1" key="1">
    <citation type="submission" date="2020-01" db="EMBL/GenBank/DDBJ databases">
        <authorList>
            <person name="Meier V. D."/>
            <person name="Meier V D."/>
        </authorList>
    </citation>
    <scope>NUCLEOTIDE SEQUENCE</scope>
    <source>
        <strain evidence="1">HLG_WM_MAG_07</strain>
    </source>
</reference>
<dbReference type="PANTHER" id="PTHR40691:SF3">
    <property type="entry name" value="(NA+)-NQR MATURATION NQRM"/>
    <property type="match status" value="1"/>
</dbReference>
<proteinExistence type="predicted"/>
<protein>
    <recommendedName>
        <fullName evidence="2">(Na+)-NQR maturation NqrM</fullName>
    </recommendedName>
</protein>
<dbReference type="InterPro" id="IPR007495">
    <property type="entry name" value="NqrM"/>
</dbReference>
<name>A0A6S6TQ54_9GAMM</name>
<gene>
    <name evidence="1" type="ORF">HELGO_WM17043</name>
</gene>
<dbReference type="Pfam" id="PF04400">
    <property type="entry name" value="NqrM"/>
    <property type="match status" value="1"/>
</dbReference>
<sequence>MQIFLLTFLVLCLAVFGMSLGMILNKRELKGSCGGIANIPGMKSDCSCSNPCEKRKARMQKAQQEQQEYARINIDLLSSSTKKPTK</sequence>
<evidence type="ECO:0008006" key="2">
    <source>
        <dbReference type="Google" id="ProtNLM"/>
    </source>
</evidence>
<dbReference type="AlphaFoldDB" id="A0A6S6TQ54"/>
<accession>A0A6S6TQ54</accession>
<dbReference type="PANTHER" id="PTHR40691">
    <property type="entry name" value="(NA+)-NQR MATURATION NQRM"/>
    <property type="match status" value="1"/>
</dbReference>
<dbReference type="EMBL" id="CACVAY010000079">
    <property type="protein sequence ID" value="CAA6816919.1"/>
    <property type="molecule type" value="Genomic_DNA"/>
</dbReference>